<evidence type="ECO:0000256" key="2">
    <source>
        <dbReference type="ARBA" id="ARBA00022603"/>
    </source>
</evidence>
<feature type="active site" evidence="8">
    <location>
        <position position="838"/>
    </location>
</feature>
<dbReference type="InterPro" id="IPR016197">
    <property type="entry name" value="Chromo-like_dom_sf"/>
</dbReference>
<feature type="region of interest" description="Disordered" evidence="11">
    <location>
        <begin position="412"/>
        <end position="446"/>
    </location>
</feature>
<organism evidence="14 15">
    <name type="scientific">Hibiscus sabdariffa</name>
    <name type="common">roselle</name>
    <dbReference type="NCBI Taxonomy" id="183260"/>
    <lineage>
        <taxon>Eukaryota</taxon>
        <taxon>Viridiplantae</taxon>
        <taxon>Streptophyta</taxon>
        <taxon>Embryophyta</taxon>
        <taxon>Tracheophyta</taxon>
        <taxon>Spermatophyta</taxon>
        <taxon>Magnoliopsida</taxon>
        <taxon>eudicotyledons</taxon>
        <taxon>Gunneridae</taxon>
        <taxon>Pentapetalae</taxon>
        <taxon>rosids</taxon>
        <taxon>malvids</taxon>
        <taxon>Malvales</taxon>
        <taxon>Malvaceae</taxon>
        <taxon>Malvoideae</taxon>
        <taxon>Hibiscus</taxon>
    </lineage>
</organism>
<evidence type="ECO:0000313" key="14">
    <source>
        <dbReference type="EMBL" id="KAK8998572.1"/>
    </source>
</evidence>
<feature type="domain" description="Chromo" evidence="12">
    <location>
        <begin position="760"/>
        <end position="813"/>
    </location>
</feature>
<dbReference type="InterPro" id="IPR018117">
    <property type="entry name" value="C5_DNA_meth_AS"/>
</dbReference>
<dbReference type="InterPro" id="IPR050390">
    <property type="entry name" value="C5-Methyltransferase"/>
</dbReference>
<dbReference type="InterPro" id="IPR023780">
    <property type="entry name" value="Chromo_domain"/>
</dbReference>
<feature type="domain" description="BAH" evidence="13">
    <location>
        <begin position="497"/>
        <end position="613"/>
    </location>
</feature>
<dbReference type="SMART" id="SM00298">
    <property type="entry name" value="CHROMO"/>
    <property type="match status" value="1"/>
</dbReference>
<dbReference type="SUPFAM" id="SSF53335">
    <property type="entry name" value="S-adenosyl-L-methionine-dependent methyltransferases"/>
    <property type="match status" value="1"/>
</dbReference>
<keyword evidence="6" id="KW-0539">Nucleus</keyword>
<evidence type="ECO:0000313" key="15">
    <source>
        <dbReference type="Proteomes" id="UP001396334"/>
    </source>
</evidence>
<evidence type="ECO:0000256" key="9">
    <source>
        <dbReference type="RuleBase" id="RU000416"/>
    </source>
</evidence>
<evidence type="ECO:0000256" key="8">
    <source>
        <dbReference type="PROSITE-ProRule" id="PRU01016"/>
    </source>
</evidence>
<dbReference type="PROSITE" id="PS00598">
    <property type="entry name" value="CHROMO_1"/>
    <property type="match status" value="1"/>
</dbReference>
<dbReference type="PROSITE" id="PS51679">
    <property type="entry name" value="SAM_MT_C5"/>
    <property type="match status" value="1"/>
</dbReference>
<sequence>MEKPTGNSEDESKSWSLALVTTSGDDNVEQPAPLDICLPEEIAASSSAGSKLLPRRSTRLVNLSPVRNLFSRKSEIETVLRSFLRRSPRSSALVVRESANVEPIVICKMEIKESPSTDWPPRFSTISPASENEKVLSPRGGKLRGLPALLSLVPSWALAPVYRAKVVVFHPPPLLLGLLPSQSSKSRSFKLNGNKEAKIMNVERINGVSLRRSPRLTSAPPETKGRSSKTIFKSSENGYYSETGSSRAVLSKQNDSSFSAKKQMRKSRFVVETEYHGGNRSLREFQDRNPRIPIETQLRSLKNSQATKNGCRDDTIRRLDMDEMGFSEEKHLEVSPSFVHSAKNDETDALFREHRREMSSEKQMKTPSSCSKILAGGYSVEVNSCSNRSSNSYDEQPYKKFKISSAESNMVTSDEKFSKKVKGSSPSGKKKSQPKTDPVFIGNPVPDDEAQERWRWRYEMKNIKSNSKRISLDDEDDEDKIIWDVECHYAQAEIDGCTINLGDCVYIKGEEAKHHIGRILEFFKTTDGENYFRVQWFYRAEDTVMKQEAAFHDERRLFYSTVMNDNPIDCIISKVSVTQMSPKLGLKSNSLPRSDFYFDMEYCVDYSTFRTLPTDNSFKSFSSSNCYKEVFPTTPAFSANIPSFGTYKAELTLLDLYSGCGGMSTGLCLGAKASCIDLVTKWSVDSGKSACKSLKLNHPGTHVRNEAADDFLQLLKEWEKLCKRYGVDNVEKTYPSRSRTSEAVRNNDSPANDADSSDELEVSGLVDICYGDPCNTGNRGLKFKVRWKGYGESDDTWEPIEGLSNCQECIQEFVIKGFRSKILPLRGDVDVICGGPPCQGISGYNRYRNVDSPLDDERNRQIVVFMDIVEYLKPKFVLMENVVDILRLDKGSLGRYALSRLVHMKYQARLGILAAGCYGLPQFRLRVFLWGAHPSEKLPQFPLPTHDVIIRYWPPPEFERNTVAYSEGQPRQLEDALLLRDAISDLPPVANDEAREEMKYEKPPETDFQRYIRSSKYAMTGSALDIATIITNRLYDHRPLALFEDDYTRVCLIPKRKGANFRDLPGVIVGADNVARRDPIQEKQFLPSGKPLVPEYVFTFEQGKSKRPFARLWWDETVPTLVTYPYCHSQAILHPEQDRVLTIREYARLQGFPDYYRFCGTIKERYCQIGNAVAVPVARALGYAMGMASQKLSGNEPLMILPPKFSLSTNIQLAKSLS</sequence>
<keyword evidence="3 8" id="KW-0808">Transferase</keyword>
<dbReference type="Pfam" id="PF01426">
    <property type="entry name" value="BAH"/>
    <property type="match status" value="1"/>
</dbReference>
<dbReference type="Pfam" id="PF00385">
    <property type="entry name" value="Chromo"/>
    <property type="match status" value="1"/>
</dbReference>
<comment type="caution">
    <text evidence="14">The sequence shown here is derived from an EMBL/GenBank/DDBJ whole genome shotgun (WGS) entry which is preliminary data.</text>
</comment>
<protein>
    <recommendedName>
        <fullName evidence="10">Cytosine-specific methyltransferase</fullName>
        <ecNumber evidence="10">2.1.1.37</ecNumber>
    </recommendedName>
</protein>
<dbReference type="PRINTS" id="PR00105">
    <property type="entry name" value="C5METTRFRASE"/>
</dbReference>
<evidence type="ECO:0000256" key="5">
    <source>
        <dbReference type="ARBA" id="ARBA00023125"/>
    </source>
</evidence>
<dbReference type="InterPro" id="IPR029063">
    <property type="entry name" value="SAM-dependent_MTases_sf"/>
</dbReference>
<gene>
    <name evidence="14" type="ORF">V6N11_083959</name>
</gene>
<dbReference type="Pfam" id="PF00145">
    <property type="entry name" value="DNA_methylase"/>
    <property type="match status" value="1"/>
</dbReference>
<keyword evidence="5" id="KW-0238">DNA-binding</keyword>
<dbReference type="InterPro" id="IPR023779">
    <property type="entry name" value="Chromodomain_CS"/>
</dbReference>
<dbReference type="InterPro" id="IPR001025">
    <property type="entry name" value="BAH_dom"/>
</dbReference>
<dbReference type="PROSITE" id="PS50013">
    <property type="entry name" value="CHROMO_2"/>
    <property type="match status" value="1"/>
</dbReference>
<dbReference type="EMBL" id="JBBPBN010000041">
    <property type="protein sequence ID" value="KAK8998572.1"/>
    <property type="molecule type" value="Genomic_DNA"/>
</dbReference>
<dbReference type="PANTHER" id="PTHR10629:SF34">
    <property type="entry name" value="DNA (CYTOSINE-5)-METHYLTRANSFERASE CMT2"/>
    <property type="match status" value="1"/>
</dbReference>
<dbReference type="SUPFAM" id="SSF54160">
    <property type="entry name" value="Chromo domain-like"/>
    <property type="match status" value="1"/>
</dbReference>
<feature type="compositionally biased region" description="Polar residues" evidence="11">
    <location>
        <begin position="236"/>
        <end position="260"/>
    </location>
</feature>
<comment type="similarity">
    <text evidence="8 9">Belongs to the class I-like SAM-binding methyltransferase superfamily. C5-methyltransferase family.</text>
</comment>
<dbReference type="Gene3D" id="2.30.30.490">
    <property type="match status" value="1"/>
</dbReference>
<evidence type="ECO:0000259" key="12">
    <source>
        <dbReference type="PROSITE" id="PS50013"/>
    </source>
</evidence>
<accession>A0ABR2QCZ9</accession>
<evidence type="ECO:0000256" key="1">
    <source>
        <dbReference type="ARBA" id="ARBA00004123"/>
    </source>
</evidence>
<dbReference type="Gene3D" id="3.40.50.150">
    <property type="entry name" value="Vaccinia Virus protein VP39"/>
    <property type="match status" value="1"/>
</dbReference>
<reference evidence="14 15" key="1">
    <citation type="journal article" date="2024" name="G3 (Bethesda)">
        <title>Genome assembly of Hibiscus sabdariffa L. provides insights into metabolisms of medicinal natural products.</title>
        <authorList>
            <person name="Kim T."/>
        </authorList>
    </citation>
    <scope>NUCLEOTIDE SEQUENCE [LARGE SCALE GENOMIC DNA]</scope>
    <source>
        <strain evidence="14">TK-2024</strain>
        <tissue evidence="14">Old leaves</tissue>
    </source>
</reference>
<feature type="region of interest" description="Disordered" evidence="11">
    <location>
        <begin position="1"/>
        <end position="32"/>
    </location>
</feature>
<evidence type="ECO:0000256" key="4">
    <source>
        <dbReference type="ARBA" id="ARBA00022691"/>
    </source>
</evidence>
<feature type="region of interest" description="Disordered" evidence="11">
    <location>
        <begin position="236"/>
        <end position="261"/>
    </location>
</feature>
<dbReference type="EC" id="2.1.1.37" evidence="10"/>
<dbReference type="PROSITE" id="PS51038">
    <property type="entry name" value="BAH"/>
    <property type="match status" value="1"/>
</dbReference>
<evidence type="ECO:0000256" key="7">
    <source>
        <dbReference type="ARBA" id="ARBA00047422"/>
    </source>
</evidence>
<evidence type="ECO:0000256" key="10">
    <source>
        <dbReference type="RuleBase" id="RU000417"/>
    </source>
</evidence>
<comment type="catalytic activity">
    <reaction evidence="7 10">
        <text>a 2'-deoxycytidine in DNA + S-adenosyl-L-methionine = a 5-methyl-2'-deoxycytidine in DNA + S-adenosyl-L-homocysteine + H(+)</text>
        <dbReference type="Rhea" id="RHEA:13681"/>
        <dbReference type="Rhea" id="RHEA-COMP:11369"/>
        <dbReference type="Rhea" id="RHEA-COMP:11370"/>
        <dbReference type="ChEBI" id="CHEBI:15378"/>
        <dbReference type="ChEBI" id="CHEBI:57856"/>
        <dbReference type="ChEBI" id="CHEBI:59789"/>
        <dbReference type="ChEBI" id="CHEBI:85452"/>
        <dbReference type="ChEBI" id="CHEBI:85454"/>
        <dbReference type="EC" id="2.1.1.37"/>
    </reaction>
</comment>
<proteinExistence type="inferred from homology"/>
<keyword evidence="2 8" id="KW-0489">Methyltransferase</keyword>
<name>A0ABR2QCZ9_9ROSI</name>
<evidence type="ECO:0000259" key="13">
    <source>
        <dbReference type="PROSITE" id="PS51038"/>
    </source>
</evidence>
<feature type="region of interest" description="Disordered" evidence="11">
    <location>
        <begin position="736"/>
        <end position="759"/>
    </location>
</feature>
<dbReference type="InterPro" id="IPR000953">
    <property type="entry name" value="Chromo/chromo_shadow_dom"/>
</dbReference>
<dbReference type="PROSITE" id="PS00094">
    <property type="entry name" value="C5_MTASE_1"/>
    <property type="match status" value="1"/>
</dbReference>
<keyword evidence="15" id="KW-1185">Reference proteome</keyword>
<keyword evidence="4 8" id="KW-0949">S-adenosyl-L-methionine</keyword>
<evidence type="ECO:0000256" key="3">
    <source>
        <dbReference type="ARBA" id="ARBA00022679"/>
    </source>
</evidence>
<dbReference type="CDD" id="cd18635">
    <property type="entry name" value="CD_CMT3_like"/>
    <property type="match status" value="1"/>
</dbReference>
<dbReference type="InterPro" id="IPR043151">
    <property type="entry name" value="BAH_sf"/>
</dbReference>
<dbReference type="Proteomes" id="UP001396334">
    <property type="component" value="Unassembled WGS sequence"/>
</dbReference>
<evidence type="ECO:0000256" key="11">
    <source>
        <dbReference type="SAM" id="MobiDB-lite"/>
    </source>
</evidence>
<dbReference type="PANTHER" id="PTHR10629">
    <property type="entry name" value="CYTOSINE-SPECIFIC METHYLTRANSFERASE"/>
    <property type="match status" value="1"/>
</dbReference>
<comment type="subcellular location">
    <subcellularLocation>
        <location evidence="1">Nucleus</location>
    </subcellularLocation>
</comment>
<dbReference type="InterPro" id="IPR001525">
    <property type="entry name" value="C5_MeTfrase"/>
</dbReference>
<dbReference type="Gene3D" id="3.90.120.10">
    <property type="entry name" value="DNA Methylase, subunit A, domain 2"/>
    <property type="match status" value="1"/>
</dbReference>
<evidence type="ECO:0000256" key="6">
    <source>
        <dbReference type="ARBA" id="ARBA00023242"/>
    </source>
</evidence>
<dbReference type="SMART" id="SM00439">
    <property type="entry name" value="BAH"/>
    <property type="match status" value="1"/>
</dbReference>
<dbReference type="NCBIfam" id="TIGR00675">
    <property type="entry name" value="dcm"/>
    <property type="match status" value="1"/>
</dbReference>